<dbReference type="KEGG" id="ccal:113464421"/>
<evidence type="ECO:0000259" key="2">
    <source>
        <dbReference type="Pfam" id="PF08398"/>
    </source>
</evidence>
<dbReference type="Proteomes" id="UP000694925">
    <property type="component" value="Unplaced"/>
</dbReference>
<reference evidence="4" key="1">
    <citation type="submission" date="2025-08" db="UniProtKB">
        <authorList>
            <consortium name="RefSeq"/>
        </authorList>
    </citation>
    <scope>IDENTIFICATION</scope>
    <source>
        <tissue evidence="4">Whole body</tissue>
    </source>
</reference>
<gene>
    <name evidence="4" type="primary">LOC113464421</name>
</gene>
<feature type="coiled-coil region" evidence="1">
    <location>
        <begin position="165"/>
        <end position="192"/>
    </location>
</feature>
<dbReference type="Pfam" id="PF08398">
    <property type="entry name" value="Phospholip_A2_4"/>
    <property type="match status" value="1"/>
</dbReference>
<accession>A0AAJ7S1U8</accession>
<feature type="domain" description="Phospholipase A2-like" evidence="2">
    <location>
        <begin position="21"/>
        <end position="81"/>
    </location>
</feature>
<evidence type="ECO:0000313" key="3">
    <source>
        <dbReference type="Proteomes" id="UP000694925"/>
    </source>
</evidence>
<dbReference type="InterPro" id="IPR036444">
    <property type="entry name" value="PLipase_A2_dom_sf"/>
</dbReference>
<dbReference type="GeneID" id="113464421"/>
<evidence type="ECO:0000256" key="1">
    <source>
        <dbReference type="SAM" id="Coils"/>
    </source>
</evidence>
<dbReference type="AlphaFoldDB" id="A0AAJ7S1U8"/>
<proteinExistence type="predicted"/>
<keyword evidence="3" id="KW-1185">Reference proteome</keyword>
<name>A0AAJ7S1U8_9HYME</name>
<dbReference type="GO" id="GO:0006644">
    <property type="term" value="P:phospholipid metabolic process"/>
    <property type="evidence" value="ECO:0007669"/>
    <property type="project" value="InterPro"/>
</dbReference>
<dbReference type="RefSeq" id="XP_026669868.1">
    <property type="nucleotide sequence ID" value="XM_026814067.1"/>
</dbReference>
<dbReference type="GO" id="GO:0005198">
    <property type="term" value="F:structural molecule activity"/>
    <property type="evidence" value="ECO:0007669"/>
    <property type="project" value="InterPro"/>
</dbReference>
<dbReference type="GO" id="GO:0050482">
    <property type="term" value="P:arachidonate secretion"/>
    <property type="evidence" value="ECO:0007669"/>
    <property type="project" value="InterPro"/>
</dbReference>
<dbReference type="GO" id="GO:0004623">
    <property type="term" value="F:phospholipase A2 activity"/>
    <property type="evidence" value="ECO:0007669"/>
    <property type="project" value="InterPro"/>
</dbReference>
<keyword evidence="1" id="KW-0175">Coiled coil</keyword>
<dbReference type="Gene3D" id="1.20.90.10">
    <property type="entry name" value="Phospholipase A2 domain"/>
    <property type="match status" value="1"/>
</dbReference>
<organism evidence="3 4">
    <name type="scientific">Ceratina calcarata</name>
    <dbReference type="NCBI Taxonomy" id="156304"/>
    <lineage>
        <taxon>Eukaryota</taxon>
        <taxon>Metazoa</taxon>
        <taxon>Ecdysozoa</taxon>
        <taxon>Arthropoda</taxon>
        <taxon>Hexapoda</taxon>
        <taxon>Insecta</taxon>
        <taxon>Pterygota</taxon>
        <taxon>Neoptera</taxon>
        <taxon>Endopterygota</taxon>
        <taxon>Hymenoptera</taxon>
        <taxon>Apocrita</taxon>
        <taxon>Aculeata</taxon>
        <taxon>Apoidea</taxon>
        <taxon>Anthophila</taxon>
        <taxon>Apidae</taxon>
        <taxon>Ceratina</taxon>
        <taxon>Zadontomerus</taxon>
    </lineage>
</organism>
<sequence length="210" mass="23037">MHNKRTGAGLINTLIDKLPFELHVPGYQFCGPDTRLEKRLAHGDPGINPLDTACREHDIAYSRNKDLTNRHKADQVLTDCALQRIIAKDVTFGERAAATAVWTAMKTKTKLGIGLKTKNKSCSKRKSSSKKKKRVLPIARRGGFLPFLLPALSAIGALTGGAAGVAKAVNDVKATRKQLEEVQRHNRAMEGRGLYLVPYKKGSGLEKKKI</sequence>
<dbReference type="InterPro" id="IPR013607">
    <property type="entry name" value="Phospholipase_A2-like"/>
</dbReference>
<protein>
    <submittedName>
        <fullName evidence="4">Uncharacterized protein LOC113464421</fullName>
    </submittedName>
</protein>
<evidence type="ECO:0000313" key="4">
    <source>
        <dbReference type="RefSeq" id="XP_026669868.1"/>
    </source>
</evidence>